<dbReference type="AlphaFoldDB" id="A0A2M9H6L8"/>
<feature type="domain" description="ABC-2 type transporter transmembrane" evidence="6">
    <location>
        <begin position="469"/>
        <end position="723"/>
    </location>
</feature>
<keyword evidence="3 5" id="KW-1133">Transmembrane helix</keyword>
<dbReference type="NCBIfam" id="TIGR03061">
    <property type="entry name" value="pip_yhgE_Nterm"/>
    <property type="match status" value="1"/>
</dbReference>
<evidence type="ECO:0000259" key="6">
    <source>
        <dbReference type="Pfam" id="PF12698"/>
    </source>
</evidence>
<evidence type="ECO:0000256" key="1">
    <source>
        <dbReference type="ARBA" id="ARBA00004141"/>
    </source>
</evidence>
<feature type="transmembrane region" description="Helical" evidence="5">
    <location>
        <begin position="590"/>
        <end position="610"/>
    </location>
</feature>
<dbReference type="InterPro" id="IPR051328">
    <property type="entry name" value="T7SS_ABC-Transporter"/>
</dbReference>
<feature type="transmembrane region" description="Helical" evidence="5">
    <location>
        <begin position="20"/>
        <end position="38"/>
    </location>
</feature>
<reference evidence="7 8" key="1">
    <citation type="submission" date="2017-10" db="EMBL/GenBank/DDBJ databases">
        <title>Draft genome sequences of strains TRE 1, TRE 9, TRE H and TRI 7, isolated from tamarins, belonging to four potential novel Bifidobacterium species.</title>
        <authorList>
            <person name="Mattarelli P."/>
            <person name="Modesto M."/>
            <person name="Puglisi E."/>
            <person name="Morelli L."/>
            <person name="Spezio C."/>
            <person name="Bonetti A."/>
            <person name="Sandri C."/>
        </authorList>
    </citation>
    <scope>NUCLEOTIDE SEQUENCE [LARGE SCALE GENOMIC DNA]</scope>
    <source>
        <strain evidence="8">TRE1</strain>
    </source>
</reference>
<evidence type="ECO:0000256" key="3">
    <source>
        <dbReference type="ARBA" id="ARBA00022989"/>
    </source>
</evidence>
<evidence type="ECO:0000256" key="5">
    <source>
        <dbReference type="SAM" id="Phobius"/>
    </source>
</evidence>
<dbReference type="Proteomes" id="UP000229095">
    <property type="component" value="Unassembled WGS sequence"/>
</dbReference>
<proteinExistence type="predicted"/>
<dbReference type="GO" id="GO:0140359">
    <property type="term" value="F:ABC-type transporter activity"/>
    <property type="evidence" value="ECO:0007669"/>
    <property type="project" value="InterPro"/>
</dbReference>
<feature type="transmembrane region" description="Helical" evidence="5">
    <location>
        <begin position="708"/>
        <end position="725"/>
    </location>
</feature>
<accession>A0A2M9H6L8</accession>
<gene>
    <name evidence="7" type="ORF">CS006_09885</name>
</gene>
<sequence>MRNIWHIFLRDVRNATGNVIGIIVTMGLVIVPSLYAWFNIAASWDPYGNTKDLKVAVASDDAGYRSDLIPVKINVGETVISTLRANKQLDWVFTDSSAAVDGVRSGDYYAAIVIPKSFSADMMTLFSPEVRHTQLKYYLNEKANAIAPHITDQGATTIVSQIDSTFSKTIGEVGIDLMSTLLRYSNSDEMKNYVNTATGHIESMGRQLGGASAQVASYSKLLKASEDIIASTNSLIASSGSSVDGAKKGLNQAVQGVRSLDDALGGTADVLNTSLKQSAAGYDAVDKQLDASFDAIGKQSDAAQTQLEALAKRVDTSAAGYDDLIAALEDLQKNGAGDDAAGKALAAVLDAAKNAQQSQKDLAAGLRKAKASLAAGVDDAAAQRRTLKQQVASAKKSITTVKDSYTTDLKPKLDALASSIGDLNTQTRAVADDLADTVDGLKGVSGDASTSIASIRTLLDRSSKRLSAASDRLQTLSNQLVAFYNNGDPAKLGSLADVDADTLATLLSSPVKLDRVAVYHIANYGSAMAPFYTILSIWVGSIILVAMMKVAMSDRGRREVTAMLPRNLREQRVHKGIPILRLHEEYFGRYITFVVMAALQSALVACGDLYYLGVQSIDPMKYLLVCIVSGLVFSNITYTLALSFGDIGKAVAVVLLVMQVAGSGGTFPIETLPPFFQALYPFLPFPHGIAAMHAAMAGSYGMEYWRELGMLALFIIPSLLLGLVLRKPVIRLNDWIIRNLESTRLM</sequence>
<evidence type="ECO:0000256" key="2">
    <source>
        <dbReference type="ARBA" id="ARBA00022692"/>
    </source>
</evidence>
<feature type="domain" description="ABC-2 type transporter transmembrane" evidence="6">
    <location>
        <begin position="26"/>
        <end position="182"/>
    </location>
</feature>
<dbReference type="InterPro" id="IPR013525">
    <property type="entry name" value="ABC2_TM"/>
</dbReference>
<name>A0A2M9H6L8_9BIFI</name>
<keyword evidence="4 5" id="KW-0472">Membrane</keyword>
<feature type="transmembrane region" description="Helical" evidence="5">
    <location>
        <begin position="529"/>
        <end position="548"/>
    </location>
</feature>
<feature type="transmembrane region" description="Helical" evidence="5">
    <location>
        <begin position="622"/>
        <end position="643"/>
    </location>
</feature>
<organism evidence="7 8">
    <name type="scientific">Bifidobacterium primatium</name>
    <dbReference type="NCBI Taxonomy" id="2045438"/>
    <lineage>
        <taxon>Bacteria</taxon>
        <taxon>Bacillati</taxon>
        <taxon>Actinomycetota</taxon>
        <taxon>Actinomycetes</taxon>
        <taxon>Bifidobacteriales</taxon>
        <taxon>Bifidobacteriaceae</taxon>
        <taxon>Bifidobacterium</taxon>
    </lineage>
</organism>
<evidence type="ECO:0000313" key="8">
    <source>
        <dbReference type="Proteomes" id="UP000229095"/>
    </source>
</evidence>
<dbReference type="OrthoDB" id="9811483at2"/>
<dbReference type="EMBL" id="PEBI01000005">
    <property type="protein sequence ID" value="PJM72435.1"/>
    <property type="molecule type" value="Genomic_DNA"/>
</dbReference>
<dbReference type="InterPro" id="IPR017500">
    <property type="entry name" value="Phage_infect_YhgE_N"/>
</dbReference>
<keyword evidence="2 5" id="KW-0812">Transmembrane</keyword>
<dbReference type="PANTHER" id="PTHR43077">
    <property type="entry name" value="TRANSPORT PERMEASE YVFS-RELATED"/>
    <property type="match status" value="1"/>
</dbReference>
<comment type="caution">
    <text evidence="7">The sequence shown here is derived from an EMBL/GenBank/DDBJ whole genome shotgun (WGS) entry which is preliminary data.</text>
</comment>
<comment type="subcellular location">
    <subcellularLocation>
        <location evidence="1">Membrane</location>
        <topology evidence="1">Multi-pass membrane protein</topology>
    </subcellularLocation>
</comment>
<protein>
    <recommendedName>
        <fullName evidence="6">ABC-2 type transporter transmembrane domain-containing protein</fullName>
    </recommendedName>
</protein>
<dbReference type="Gene3D" id="3.40.1710.10">
    <property type="entry name" value="abc type-2 transporter like domain"/>
    <property type="match status" value="1"/>
</dbReference>
<dbReference type="Pfam" id="PF12698">
    <property type="entry name" value="ABC2_membrane_3"/>
    <property type="match status" value="2"/>
</dbReference>
<keyword evidence="8" id="KW-1185">Reference proteome</keyword>
<dbReference type="GO" id="GO:0016020">
    <property type="term" value="C:membrane"/>
    <property type="evidence" value="ECO:0007669"/>
    <property type="project" value="UniProtKB-SubCell"/>
</dbReference>
<feature type="transmembrane region" description="Helical" evidence="5">
    <location>
        <begin position="650"/>
        <end position="669"/>
    </location>
</feature>
<dbReference type="PANTHER" id="PTHR43077:SF10">
    <property type="entry name" value="TRANSPORT PERMEASE PROTEIN"/>
    <property type="match status" value="1"/>
</dbReference>
<evidence type="ECO:0000256" key="4">
    <source>
        <dbReference type="ARBA" id="ARBA00023136"/>
    </source>
</evidence>
<dbReference type="RefSeq" id="WP_100511664.1">
    <property type="nucleotide sequence ID" value="NZ_PEBI01000005.1"/>
</dbReference>
<evidence type="ECO:0000313" key="7">
    <source>
        <dbReference type="EMBL" id="PJM72435.1"/>
    </source>
</evidence>